<evidence type="ECO:0008006" key="4">
    <source>
        <dbReference type="Google" id="ProtNLM"/>
    </source>
</evidence>
<feature type="region of interest" description="Disordered" evidence="1">
    <location>
        <begin position="15"/>
        <end position="69"/>
    </location>
</feature>
<dbReference type="Proteomes" id="UP000064967">
    <property type="component" value="Chromosome"/>
</dbReference>
<dbReference type="EMBL" id="CP012333">
    <property type="protein sequence ID" value="AKU95315.1"/>
    <property type="molecule type" value="Genomic_DNA"/>
</dbReference>
<dbReference type="STRING" id="1391654.AKJ09_01979"/>
<dbReference type="AlphaFoldDB" id="A0A0K1PP51"/>
<keyword evidence="3" id="KW-1185">Reference proteome</keyword>
<sequence>MASVFSLALVHCAADQTDGKAPDTSPQSEADGATSDPDAGESTPDAAPEATPDAAPDASPPGDAGVCSADQWCQTSLPSSDIELQAVWSFGVDDAIAVGTTGAIQWKGTAWTAVASPDVSLEGLTGLCATAPTDIWGTDENANRLVHGSRTAAGATFQWSEITSYTFPFPVSFLRSTGPKDLWGLSRWPSSSVYLVHAVLPDAGQPGEPVWTTTALPIDAFWNFTLSGFAITEDKQIWIGGYVSDFGWPPPPEIAHVYHGTPPVTEGGEYTWEESFTSDGSLPTTVAGLWARSSDDVWVISNLGTTYDPLPKPTVNYHRKVDGSGPAVWTSVPNNSSAYATAVWGSGKDDVWTVGTSGAIRRWNGAKWGTSRISVDGTPLFKDLAAIHGSSANDIWAVGKGIALHRAPGGAP</sequence>
<protein>
    <recommendedName>
        <fullName evidence="4">Type IV fimbrial biogenesis protein PilY1</fullName>
    </recommendedName>
</protein>
<reference evidence="2 3" key="1">
    <citation type="submission" date="2015-08" db="EMBL/GenBank/DDBJ databases">
        <authorList>
            <person name="Babu N.S."/>
            <person name="Beckwith C.J."/>
            <person name="Beseler K.G."/>
            <person name="Brison A."/>
            <person name="Carone J.V."/>
            <person name="Caskin T.P."/>
            <person name="Diamond M."/>
            <person name="Durham M.E."/>
            <person name="Foxe J.M."/>
            <person name="Go M."/>
            <person name="Henderson B.A."/>
            <person name="Jones I.B."/>
            <person name="McGettigan J.A."/>
            <person name="Micheletti S.J."/>
            <person name="Nasrallah M.E."/>
            <person name="Ortiz D."/>
            <person name="Piller C.R."/>
            <person name="Privatt S.R."/>
            <person name="Schneider S.L."/>
            <person name="Sharp S."/>
            <person name="Smith T.C."/>
            <person name="Stanton J.D."/>
            <person name="Ullery H.E."/>
            <person name="Wilson R.J."/>
            <person name="Serrano M.G."/>
            <person name="Buck G."/>
            <person name="Lee V."/>
            <person name="Wang Y."/>
            <person name="Carvalho R."/>
            <person name="Voegtly L."/>
            <person name="Shi R."/>
            <person name="Duckworth R."/>
            <person name="Johnson A."/>
            <person name="Loviza R."/>
            <person name="Walstead R."/>
            <person name="Shah Z."/>
            <person name="Kiflezghi M."/>
            <person name="Wade K."/>
            <person name="Ball S.L."/>
            <person name="Bradley K.W."/>
            <person name="Asai D.J."/>
            <person name="Bowman C.A."/>
            <person name="Russell D.A."/>
            <person name="Pope W.H."/>
            <person name="Jacobs-Sera D."/>
            <person name="Hendrix R.W."/>
            <person name="Hatfull G.F."/>
        </authorList>
    </citation>
    <scope>NUCLEOTIDE SEQUENCE [LARGE SCALE GENOMIC DNA]</scope>
    <source>
        <strain evidence="2 3">DSM 27648</strain>
    </source>
</reference>
<feature type="compositionally biased region" description="Low complexity" evidence="1">
    <location>
        <begin position="41"/>
        <end position="65"/>
    </location>
</feature>
<gene>
    <name evidence="2" type="ORF">AKJ09_01979</name>
</gene>
<accession>A0A0K1PP51</accession>
<organism evidence="2 3">
    <name type="scientific">Labilithrix luteola</name>
    <dbReference type="NCBI Taxonomy" id="1391654"/>
    <lineage>
        <taxon>Bacteria</taxon>
        <taxon>Pseudomonadati</taxon>
        <taxon>Myxococcota</taxon>
        <taxon>Polyangia</taxon>
        <taxon>Polyangiales</taxon>
        <taxon>Labilitrichaceae</taxon>
        <taxon>Labilithrix</taxon>
    </lineage>
</organism>
<evidence type="ECO:0000256" key="1">
    <source>
        <dbReference type="SAM" id="MobiDB-lite"/>
    </source>
</evidence>
<name>A0A0K1PP51_9BACT</name>
<dbReference type="KEGG" id="llu:AKJ09_01979"/>
<evidence type="ECO:0000313" key="3">
    <source>
        <dbReference type="Proteomes" id="UP000064967"/>
    </source>
</evidence>
<proteinExistence type="predicted"/>
<evidence type="ECO:0000313" key="2">
    <source>
        <dbReference type="EMBL" id="AKU95315.1"/>
    </source>
</evidence>